<feature type="region of interest" description="Disordered" evidence="1">
    <location>
        <begin position="1"/>
        <end position="39"/>
    </location>
</feature>
<dbReference type="InterPro" id="IPR058348">
    <property type="entry name" value="DUF8035"/>
</dbReference>
<feature type="compositionally biased region" description="Low complexity" evidence="1">
    <location>
        <begin position="108"/>
        <end position="121"/>
    </location>
</feature>
<protein>
    <submittedName>
        <fullName evidence="3">Putative conserved glutamic acid rich protein</fullName>
    </submittedName>
</protein>
<feature type="region of interest" description="Disordered" evidence="1">
    <location>
        <begin position="107"/>
        <end position="138"/>
    </location>
</feature>
<reference evidence="3 4" key="1">
    <citation type="submission" date="2015-05" db="EMBL/GenBank/DDBJ databases">
        <title>Distinctive expansion of gene families associated with plant cell wall degradation and secondary metabolism in the genomes of grapevine trunk pathogens.</title>
        <authorList>
            <person name="Lawrence D.P."/>
            <person name="Travadon R."/>
            <person name="Rolshausen P.E."/>
            <person name="Baumgartner K."/>
        </authorList>
    </citation>
    <scope>NUCLEOTIDE SEQUENCE [LARGE SCALE GENOMIC DNA]</scope>
    <source>
        <strain evidence="3">DA912</strain>
    </source>
</reference>
<feature type="region of interest" description="Disordered" evidence="1">
    <location>
        <begin position="156"/>
        <end position="180"/>
    </location>
</feature>
<accession>A0A0G2FDX3</accession>
<gene>
    <name evidence="3" type="ORF">UCDDA912_g07695</name>
</gene>
<comment type="caution">
    <text evidence="3">The sequence shown here is derived from an EMBL/GenBank/DDBJ whole genome shotgun (WGS) entry which is preliminary data.</text>
</comment>
<reference evidence="3 4" key="2">
    <citation type="submission" date="2015-05" db="EMBL/GenBank/DDBJ databases">
        <authorList>
            <person name="Morales-Cruz A."/>
            <person name="Amrine K.C."/>
            <person name="Cantu D."/>
        </authorList>
    </citation>
    <scope>NUCLEOTIDE SEQUENCE [LARGE SCALE GENOMIC DNA]</scope>
    <source>
        <strain evidence="3">DA912</strain>
    </source>
</reference>
<feature type="domain" description="DUF8035" evidence="2">
    <location>
        <begin position="179"/>
        <end position="233"/>
    </location>
</feature>
<dbReference type="AlphaFoldDB" id="A0A0G2FDX3"/>
<dbReference type="Proteomes" id="UP000034680">
    <property type="component" value="Unassembled WGS sequence"/>
</dbReference>
<dbReference type="Pfam" id="PF26118">
    <property type="entry name" value="DUF8035"/>
    <property type="match status" value="1"/>
</dbReference>
<evidence type="ECO:0000256" key="1">
    <source>
        <dbReference type="SAM" id="MobiDB-lite"/>
    </source>
</evidence>
<evidence type="ECO:0000313" key="3">
    <source>
        <dbReference type="EMBL" id="KKY32339.1"/>
    </source>
</evidence>
<feature type="compositionally biased region" description="Basic and acidic residues" evidence="1">
    <location>
        <begin position="1"/>
        <end position="19"/>
    </location>
</feature>
<keyword evidence="4" id="KW-1185">Reference proteome</keyword>
<organism evidence="3 4">
    <name type="scientific">Diaporthe ampelina</name>
    <dbReference type="NCBI Taxonomy" id="1214573"/>
    <lineage>
        <taxon>Eukaryota</taxon>
        <taxon>Fungi</taxon>
        <taxon>Dikarya</taxon>
        <taxon>Ascomycota</taxon>
        <taxon>Pezizomycotina</taxon>
        <taxon>Sordariomycetes</taxon>
        <taxon>Sordariomycetidae</taxon>
        <taxon>Diaporthales</taxon>
        <taxon>Diaporthaceae</taxon>
        <taxon>Diaporthe</taxon>
    </lineage>
</organism>
<feature type="compositionally biased region" description="Low complexity" evidence="1">
    <location>
        <begin position="21"/>
        <end position="31"/>
    </location>
</feature>
<dbReference type="STRING" id="1214573.A0A0G2FDX3"/>
<sequence>MITSGRDKLKVDIEHEHRSSSARPRSHSAAPGYDDEADMIKGRIDSRGRMGEAWGGATKDWVVVDVPPGTERVRMDGVGGGAAELTWQRYNGARRSKFIPERASEGALVPLSPPTSSSTTVISDREAYAPPRGDRERDRLSVQIYDKERERDVEVEKVSDRRISLRPTPPPPAPTPKSRDMWTEVTKDLVVREAIDELGYDYEETEQFFYVMQYLKYEDVLELVEISDRIRARRKDRIREIQYEREIHDNWDRDRRHHRHRPRWDDERERVVEREVVYDTSRPRRY</sequence>
<name>A0A0G2FDX3_9PEZI</name>
<feature type="compositionally biased region" description="Basic and acidic residues" evidence="1">
    <location>
        <begin position="123"/>
        <end position="138"/>
    </location>
</feature>
<evidence type="ECO:0000259" key="2">
    <source>
        <dbReference type="Pfam" id="PF26118"/>
    </source>
</evidence>
<dbReference type="EMBL" id="LCUC01000326">
    <property type="protein sequence ID" value="KKY32339.1"/>
    <property type="molecule type" value="Genomic_DNA"/>
</dbReference>
<proteinExistence type="predicted"/>
<evidence type="ECO:0000313" key="4">
    <source>
        <dbReference type="Proteomes" id="UP000034680"/>
    </source>
</evidence>
<dbReference type="OrthoDB" id="5410752at2759"/>